<evidence type="ECO:0000259" key="2">
    <source>
        <dbReference type="Pfam" id="PF00723"/>
    </source>
</evidence>
<dbReference type="PANTHER" id="PTHR31616">
    <property type="entry name" value="TREHALASE"/>
    <property type="match status" value="1"/>
</dbReference>
<reference evidence="4" key="1">
    <citation type="journal article" date="2020" name="Stud. Mycol.">
        <title>101 Dothideomycetes genomes: a test case for predicting lifestyles and emergence of pathogens.</title>
        <authorList>
            <person name="Haridas S."/>
            <person name="Albert R."/>
            <person name="Binder M."/>
            <person name="Bloem J."/>
            <person name="Labutti K."/>
            <person name="Salamov A."/>
            <person name="Andreopoulos B."/>
            <person name="Baker S."/>
            <person name="Barry K."/>
            <person name="Bills G."/>
            <person name="Bluhm B."/>
            <person name="Cannon C."/>
            <person name="Castanera R."/>
            <person name="Culley D."/>
            <person name="Daum C."/>
            <person name="Ezra D."/>
            <person name="Gonzalez J."/>
            <person name="Henrissat B."/>
            <person name="Kuo A."/>
            <person name="Liang C."/>
            <person name="Lipzen A."/>
            <person name="Lutzoni F."/>
            <person name="Magnuson J."/>
            <person name="Mondo S."/>
            <person name="Nolan M."/>
            <person name="Ohm R."/>
            <person name="Pangilinan J."/>
            <person name="Park H.-J."/>
            <person name="Ramirez L."/>
            <person name="Alfaro M."/>
            <person name="Sun H."/>
            <person name="Tritt A."/>
            <person name="Yoshinaga Y."/>
            <person name="Zwiers L.-H."/>
            <person name="Turgeon B."/>
            <person name="Goodwin S."/>
            <person name="Spatafora J."/>
            <person name="Crous P."/>
            <person name="Grigoriev I."/>
        </authorList>
    </citation>
    <scope>NUCLEOTIDE SEQUENCE</scope>
    <source>
        <strain evidence="4">CBS 119687</strain>
    </source>
</reference>
<dbReference type="OrthoDB" id="406733at2759"/>
<feature type="region of interest" description="Disordered" evidence="1">
    <location>
        <begin position="1"/>
        <end position="64"/>
    </location>
</feature>
<dbReference type="AlphaFoldDB" id="A0A6A6ATT2"/>
<organism evidence="4 5">
    <name type="scientific">Dothidotthia symphoricarpi CBS 119687</name>
    <dbReference type="NCBI Taxonomy" id="1392245"/>
    <lineage>
        <taxon>Eukaryota</taxon>
        <taxon>Fungi</taxon>
        <taxon>Dikarya</taxon>
        <taxon>Ascomycota</taxon>
        <taxon>Pezizomycotina</taxon>
        <taxon>Dothideomycetes</taxon>
        <taxon>Pleosporomycetidae</taxon>
        <taxon>Pleosporales</taxon>
        <taxon>Dothidotthiaceae</taxon>
        <taxon>Dothidotthia</taxon>
    </lineage>
</organism>
<dbReference type="InterPro" id="IPR008928">
    <property type="entry name" value="6-hairpin_glycosidase_sf"/>
</dbReference>
<feature type="compositionally biased region" description="Basic and acidic residues" evidence="1">
    <location>
        <begin position="28"/>
        <end position="44"/>
    </location>
</feature>
<dbReference type="Gene3D" id="1.50.10.10">
    <property type="match status" value="1"/>
</dbReference>
<dbReference type="SUPFAM" id="SSF48208">
    <property type="entry name" value="Six-hairpin glycosidases"/>
    <property type="match status" value="1"/>
</dbReference>
<keyword evidence="5" id="KW-1185">Reference proteome</keyword>
<feature type="domain" description="GH15-like" evidence="2">
    <location>
        <begin position="342"/>
        <end position="718"/>
    </location>
</feature>
<sequence>MSISRDDKLSPGARLLRDLTNPLPTQFRPERDSGTEVYRQRSEEMQNPNSKRGSAVSGQDARRSANGYMPIEDYGLIGNMRTCAMVGTDGGLDYMCWPHFDSPSVFCRILDKDKGGHFTISPAGEDPCTTKQSYLPASNILQTRYLKEEGVMNVVDFFPRPDNKALDAQYHANVIASDNTGNVAERPDLKKWLVRRVECMRGEVDVNVEIIPAFNYAQDKHKTEIVDVDDPAKQQKQHQSVVFRSEKLALELNATIDCGEEEGDACPSVIFKKNSTLSDLGDGINISFRLTEGQAVSFIIRDADDHAPDHIDTAMVDELQMSTHKYWSRWIKGCKYMGRWAEVVARSLFLLKMLSFEPTGAIIAAPTFSLPEDIGGSRNWDYRYSWVRDSSFTIYIFLRMGFSHEAEAYTSYIFQRVKEAKARHGALPIMFTIWGETDIPETELEHLDGYRGSKPVRIGNGAAFHIQLDIYGELLDGIYLVNRFGRPITYDQWLSVREIADYVCTIWKEEDMSIWEVRGKKQNFVYSKIMLWVALDRALRLADKRSFPSPNRAEWLRVRDEICEEVMDKGYNQELECFIQSYEARDVLDSAVLIAPLVFFISPTDPRFTKTLDRILKAPEKGGLTSTGLVYRYNSTKSDDGVGGREGAFSMCTFWLVEALTRAGAYDEKYLLQAVTIFENMLSFGNHLHIFSEEIARSGEQLGNTPQAFSHLALISAAFNLDKTLNAARGI</sequence>
<evidence type="ECO:0000313" key="5">
    <source>
        <dbReference type="Proteomes" id="UP000799771"/>
    </source>
</evidence>
<dbReference type="EMBL" id="ML977497">
    <property type="protein sequence ID" value="KAF2134598.1"/>
    <property type="molecule type" value="Genomic_DNA"/>
</dbReference>
<gene>
    <name evidence="4" type="ORF">P153DRAFT_419265</name>
</gene>
<dbReference type="GO" id="GO:0004553">
    <property type="term" value="F:hydrolase activity, hydrolyzing O-glycosyl compounds"/>
    <property type="evidence" value="ECO:0007669"/>
    <property type="project" value="UniProtKB-ARBA"/>
</dbReference>
<proteinExistence type="predicted"/>
<accession>A0A6A6ATT2</accession>
<dbReference type="RefSeq" id="XP_033528985.1">
    <property type="nucleotide sequence ID" value="XM_033672177.1"/>
</dbReference>
<dbReference type="InterPro" id="IPR012341">
    <property type="entry name" value="6hp_glycosidase-like_sf"/>
</dbReference>
<protein>
    <submittedName>
        <fullName evidence="4">Glycoside hydrolase family 15 protein</fullName>
    </submittedName>
</protein>
<dbReference type="Proteomes" id="UP000799771">
    <property type="component" value="Unassembled WGS sequence"/>
</dbReference>
<dbReference type="Pfam" id="PF00723">
    <property type="entry name" value="Glyco_hydro_15"/>
    <property type="match status" value="1"/>
</dbReference>
<keyword evidence="4" id="KW-0378">Hydrolase</keyword>
<dbReference type="GeneID" id="54412609"/>
<dbReference type="InterPro" id="IPR011613">
    <property type="entry name" value="GH15-like"/>
</dbReference>
<dbReference type="GO" id="GO:0005975">
    <property type="term" value="P:carbohydrate metabolic process"/>
    <property type="evidence" value="ECO:0007669"/>
    <property type="project" value="InterPro"/>
</dbReference>
<feature type="domain" description="Trehalase-like N-terminal" evidence="3">
    <location>
        <begin position="69"/>
        <end position="194"/>
    </location>
</feature>
<evidence type="ECO:0000256" key="1">
    <source>
        <dbReference type="SAM" id="MobiDB-lite"/>
    </source>
</evidence>
<dbReference type="Pfam" id="PF19291">
    <property type="entry name" value="TREH_N"/>
    <property type="match status" value="1"/>
</dbReference>
<evidence type="ECO:0000313" key="4">
    <source>
        <dbReference type="EMBL" id="KAF2134598.1"/>
    </source>
</evidence>
<dbReference type="PANTHER" id="PTHR31616:SF0">
    <property type="entry name" value="GLUCAN 1,4-ALPHA-GLUCOSIDASE"/>
    <property type="match status" value="1"/>
</dbReference>
<name>A0A6A6ATT2_9PLEO</name>
<dbReference type="InterPro" id="IPR045582">
    <property type="entry name" value="Trehalase-like_N"/>
</dbReference>
<evidence type="ECO:0000259" key="3">
    <source>
        <dbReference type="Pfam" id="PF19291"/>
    </source>
</evidence>